<evidence type="ECO:0000256" key="2">
    <source>
        <dbReference type="ARBA" id="ARBA00022723"/>
    </source>
</evidence>
<comment type="caution">
    <text evidence="5">The sequence shown here is derived from an EMBL/GenBank/DDBJ whole genome shotgun (WGS) entry which is preliminary data.</text>
</comment>
<accession>A0ABV3XMV5</accession>
<evidence type="ECO:0000256" key="1">
    <source>
        <dbReference type="ARBA" id="ARBA00001968"/>
    </source>
</evidence>
<organism evidence="5 6">
    <name type="scientific">Geodermatophilus maliterrae</name>
    <dbReference type="NCBI Taxonomy" id="3162531"/>
    <lineage>
        <taxon>Bacteria</taxon>
        <taxon>Bacillati</taxon>
        <taxon>Actinomycetota</taxon>
        <taxon>Actinomycetes</taxon>
        <taxon>Geodermatophilales</taxon>
        <taxon>Geodermatophilaceae</taxon>
        <taxon>Geodermatophilus</taxon>
    </lineage>
</organism>
<feature type="domain" description="Transposase Helix-turn-helix" evidence="4">
    <location>
        <begin position="16"/>
        <end position="66"/>
    </location>
</feature>
<proteinExistence type="predicted"/>
<keyword evidence="2" id="KW-0479">Metal-binding</keyword>
<feature type="domain" description="DDE Tnp4" evidence="3">
    <location>
        <begin position="94"/>
        <end position="177"/>
    </location>
</feature>
<dbReference type="RefSeq" id="WP_369210701.1">
    <property type="nucleotide sequence ID" value="NZ_JBFNXQ010000223.1"/>
</dbReference>
<gene>
    <name evidence="5" type="ORF">ABQ292_26585</name>
</gene>
<dbReference type="Pfam" id="PF13613">
    <property type="entry name" value="HTH_Tnp_4"/>
    <property type="match status" value="1"/>
</dbReference>
<feature type="non-terminal residue" evidence="5">
    <location>
        <position position="1"/>
    </location>
</feature>
<evidence type="ECO:0000313" key="5">
    <source>
        <dbReference type="EMBL" id="MEX5721914.1"/>
    </source>
</evidence>
<evidence type="ECO:0000313" key="6">
    <source>
        <dbReference type="Proteomes" id="UP001560045"/>
    </source>
</evidence>
<dbReference type="Proteomes" id="UP001560045">
    <property type="component" value="Unassembled WGS sequence"/>
</dbReference>
<evidence type="ECO:0000259" key="4">
    <source>
        <dbReference type="Pfam" id="PF13613"/>
    </source>
</evidence>
<evidence type="ECO:0000259" key="3">
    <source>
        <dbReference type="Pfam" id="PF13359"/>
    </source>
</evidence>
<protein>
    <submittedName>
        <fullName evidence="5">Transposase family protein</fullName>
    </submittedName>
</protein>
<dbReference type="InterPro" id="IPR027805">
    <property type="entry name" value="Transposase_HTH_dom"/>
</dbReference>
<dbReference type="EMBL" id="JBFNXQ010000223">
    <property type="protein sequence ID" value="MEX5721914.1"/>
    <property type="molecule type" value="Genomic_DNA"/>
</dbReference>
<dbReference type="InterPro" id="IPR027806">
    <property type="entry name" value="HARBI1_dom"/>
</dbReference>
<keyword evidence="6" id="KW-1185">Reference proteome</keyword>
<dbReference type="Pfam" id="PF13359">
    <property type="entry name" value="DDE_Tnp_4"/>
    <property type="match status" value="1"/>
</dbReference>
<sequence>LADRPRRRAVGAGARHRLVFLDRLLATLVHLRHAVTHDVLACWFGVSRFTITRAVGEVRPLLAERCCTVAGGIRLRTLADVVAHLGASGQLGLLDATEVRVRRPAAHRAGRQRFVSGEARANTVKALVITDAQGRLLFCGQTRPGSIHDLTQVRQAGLVELLALVPGVSLLADAGYRA</sequence>
<comment type="cofactor">
    <cofactor evidence="1">
        <name>a divalent metal cation</name>
        <dbReference type="ChEBI" id="CHEBI:60240"/>
    </cofactor>
</comment>
<name>A0ABV3XMV5_9ACTN</name>
<reference evidence="5 6" key="1">
    <citation type="submission" date="2024-06" db="EMBL/GenBank/DDBJ databases">
        <title>Draft genome sequence of Geodermatophilus badlandi, a novel member of the Geodermatophilaceae isolated from badland sedimentary rocks in the Red desert, Wyoming, USA.</title>
        <authorList>
            <person name="Ben Tekaya S."/>
            <person name="Nouioui I."/>
            <person name="Flores G.M."/>
            <person name="Shaal M.N."/>
            <person name="Bredoire F."/>
            <person name="Basile F."/>
            <person name="Van Diepen L."/>
            <person name="Ward N.L."/>
        </authorList>
    </citation>
    <scope>NUCLEOTIDE SEQUENCE [LARGE SCALE GENOMIC DNA]</scope>
    <source>
        <strain evidence="5 6">WL48A</strain>
    </source>
</reference>